<sequence length="96" mass="9950">MADLAQHDLDEALPTLQEAIAAVAVECADKGVTCNAICPTVVDTPFITSFLEHLQTATGNSYEETKIADLVVFLCSPAGQNMTGTAIPIDGGVTIA</sequence>
<dbReference type="Pfam" id="PF13561">
    <property type="entry name" value="adh_short_C2"/>
    <property type="match status" value="1"/>
</dbReference>
<dbReference type="GO" id="GO:0016491">
    <property type="term" value="F:oxidoreductase activity"/>
    <property type="evidence" value="ECO:0007669"/>
    <property type="project" value="UniProtKB-KW"/>
</dbReference>
<dbReference type="PANTHER" id="PTHR24321:SF8">
    <property type="entry name" value="ESTRADIOL 17-BETA-DEHYDROGENASE 8-RELATED"/>
    <property type="match status" value="1"/>
</dbReference>
<keyword evidence="2" id="KW-0560">Oxidoreductase</keyword>
<dbReference type="Gene3D" id="3.40.50.720">
    <property type="entry name" value="NAD(P)-binding Rossmann-like Domain"/>
    <property type="match status" value="1"/>
</dbReference>
<proteinExistence type="inferred from homology"/>
<dbReference type="InterPro" id="IPR002347">
    <property type="entry name" value="SDR_fam"/>
</dbReference>
<reference evidence="3" key="1">
    <citation type="journal article" date="2012" name="Nature">
        <title>The oyster genome reveals stress adaptation and complexity of shell formation.</title>
        <authorList>
            <person name="Zhang G."/>
            <person name="Fang X."/>
            <person name="Guo X."/>
            <person name="Li L."/>
            <person name="Luo R."/>
            <person name="Xu F."/>
            <person name="Yang P."/>
            <person name="Zhang L."/>
            <person name="Wang X."/>
            <person name="Qi H."/>
            <person name="Xiong Z."/>
            <person name="Que H."/>
            <person name="Xie Y."/>
            <person name="Holland P.W."/>
            <person name="Paps J."/>
            <person name="Zhu Y."/>
            <person name="Wu F."/>
            <person name="Chen Y."/>
            <person name="Wang J."/>
            <person name="Peng C."/>
            <person name="Meng J."/>
            <person name="Yang L."/>
            <person name="Liu J."/>
            <person name="Wen B."/>
            <person name="Zhang N."/>
            <person name="Huang Z."/>
            <person name="Zhu Q."/>
            <person name="Feng Y."/>
            <person name="Mount A."/>
            <person name="Hedgecock D."/>
            <person name="Xu Z."/>
            <person name="Liu Y."/>
            <person name="Domazet-Loso T."/>
            <person name="Du Y."/>
            <person name="Sun X."/>
            <person name="Zhang S."/>
            <person name="Liu B."/>
            <person name="Cheng P."/>
            <person name="Jiang X."/>
            <person name="Li J."/>
            <person name="Fan D."/>
            <person name="Wang W."/>
            <person name="Fu W."/>
            <person name="Wang T."/>
            <person name="Wang B."/>
            <person name="Zhang J."/>
            <person name="Peng Z."/>
            <person name="Li Y."/>
            <person name="Li N."/>
            <person name="Wang J."/>
            <person name="Chen M."/>
            <person name="He Y."/>
            <person name="Tan F."/>
            <person name="Song X."/>
            <person name="Zheng Q."/>
            <person name="Huang R."/>
            <person name="Yang H."/>
            <person name="Du X."/>
            <person name="Chen L."/>
            <person name="Yang M."/>
            <person name="Gaffney P.M."/>
            <person name="Wang S."/>
            <person name="Luo L."/>
            <person name="She Z."/>
            <person name="Ming Y."/>
            <person name="Huang W."/>
            <person name="Zhang S."/>
            <person name="Huang B."/>
            <person name="Zhang Y."/>
            <person name="Qu T."/>
            <person name="Ni P."/>
            <person name="Miao G."/>
            <person name="Wang J."/>
            <person name="Wang Q."/>
            <person name="Steinberg C.E."/>
            <person name="Wang H."/>
            <person name="Li N."/>
            <person name="Qian L."/>
            <person name="Zhang G."/>
            <person name="Li Y."/>
            <person name="Yang H."/>
            <person name="Liu X."/>
            <person name="Wang J."/>
            <person name="Yin Y."/>
            <person name="Wang J."/>
        </authorList>
    </citation>
    <scope>NUCLEOTIDE SEQUENCE [LARGE SCALE GENOMIC DNA]</scope>
    <source>
        <strain evidence="3">05x7-T-G4-1.051#20</strain>
    </source>
</reference>
<dbReference type="SUPFAM" id="SSF51735">
    <property type="entry name" value="NAD(P)-binding Rossmann-fold domains"/>
    <property type="match status" value="1"/>
</dbReference>
<dbReference type="InterPro" id="IPR036291">
    <property type="entry name" value="NAD(P)-bd_dom_sf"/>
</dbReference>
<evidence type="ECO:0000256" key="1">
    <source>
        <dbReference type="ARBA" id="ARBA00006484"/>
    </source>
</evidence>
<dbReference type="EMBL" id="JH816871">
    <property type="protein sequence ID" value="EKC25837.1"/>
    <property type="molecule type" value="Genomic_DNA"/>
</dbReference>
<organism evidence="3">
    <name type="scientific">Magallana gigas</name>
    <name type="common">Pacific oyster</name>
    <name type="synonym">Crassostrea gigas</name>
    <dbReference type="NCBI Taxonomy" id="29159"/>
    <lineage>
        <taxon>Eukaryota</taxon>
        <taxon>Metazoa</taxon>
        <taxon>Spiralia</taxon>
        <taxon>Lophotrochozoa</taxon>
        <taxon>Mollusca</taxon>
        <taxon>Bivalvia</taxon>
        <taxon>Autobranchia</taxon>
        <taxon>Pteriomorphia</taxon>
        <taxon>Ostreida</taxon>
        <taxon>Ostreoidea</taxon>
        <taxon>Ostreidae</taxon>
        <taxon>Magallana</taxon>
    </lineage>
</organism>
<dbReference type="HOGENOM" id="CLU_2361745_0_0_1"/>
<dbReference type="AlphaFoldDB" id="K1PP07"/>
<evidence type="ECO:0000313" key="3">
    <source>
        <dbReference type="EMBL" id="EKC25837.1"/>
    </source>
</evidence>
<name>K1PP07_MAGGI</name>
<comment type="similarity">
    <text evidence="1">Belongs to the short-chain dehydrogenases/reductases (SDR) family.</text>
</comment>
<dbReference type="PANTHER" id="PTHR24321">
    <property type="entry name" value="DEHYDROGENASES, SHORT CHAIN"/>
    <property type="match status" value="1"/>
</dbReference>
<accession>K1PP07</accession>
<evidence type="ECO:0000256" key="2">
    <source>
        <dbReference type="ARBA" id="ARBA00023002"/>
    </source>
</evidence>
<dbReference type="InParanoid" id="K1PP07"/>
<protein>
    <submittedName>
        <fullName evidence="3">Uncharacterized protein</fullName>
    </submittedName>
</protein>
<gene>
    <name evidence="3" type="ORF">CGI_10008368</name>
</gene>